<dbReference type="RefSeq" id="WP_161813448.1">
    <property type="nucleotide sequence ID" value="NZ_BLJN01000003.1"/>
</dbReference>
<dbReference type="Gene3D" id="1.10.12.10">
    <property type="entry name" value="Lyase 2-enoyl-coa Hydratase, Chain A, domain 2"/>
    <property type="match status" value="1"/>
</dbReference>
<dbReference type="InterPro" id="IPR014748">
    <property type="entry name" value="Enoyl-CoA_hydra_C"/>
</dbReference>
<proteinExistence type="inferred from homology"/>
<accession>A0A829YEY0</accession>
<dbReference type="PROSITE" id="PS00166">
    <property type="entry name" value="ENOYL_COA_HYDRATASE"/>
    <property type="match status" value="1"/>
</dbReference>
<dbReference type="Gene3D" id="3.90.226.10">
    <property type="entry name" value="2-enoyl-CoA Hydratase, Chain A, domain 1"/>
    <property type="match status" value="1"/>
</dbReference>
<evidence type="ECO:0000256" key="2">
    <source>
        <dbReference type="RuleBase" id="RU003707"/>
    </source>
</evidence>
<protein>
    <submittedName>
        <fullName evidence="3">Enoyl-CoA hydratase</fullName>
    </submittedName>
</protein>
<dbReference type="InterPro" id="IPR018376">
    <property type="entry name" value="Enoyl-CoA_hyd/isom_CS"/>
</dbReference>
<dbReference type="CDD" id="cd06558">
    <property type="entry name" value="crotonase-like"/>
    <property type="match status" value="1"/>
</dbReference>
<dbReference type="GO" id="GO:0003824">
    <property type="term" value="F:catalytic activity"/>
    <property type="evidence" value="ECO:0007669"/>
    <property type="project" value="InterPro"/>
</dbReference>
<reference evidence="4" key="1">
    <citation type="submission" date="2020-01" db="EMBL/GenBank/DDBJ databases">
        <title>'Steroidobacter agaridevorans' sp. nov., agar-degrading bacteria isolated from rhizosphere soils.</title>
        <authorList>
            <person name="Ikenaga M."/>
            <person name="Kataoka M."/>
            <person name="Murouchi A."/>
            <person name="Katsuragi S."/>
            <person name="Sakai M."/>
        </authorList>
    </citation>
    <scope>NUCLEOTIDE SEQUENCE [LARGE SCALE GENOMIC DNA]</scope>
    <source>
        <strain evidence="4">YU21-B</strain>
    </source>
</reference>
<dbReference type="AlphaFoldDB" id="A0A829YEY0"/>
<name>A0A829YEY0_9GAMM</name>
<gene>
    <name evidence="3" type="ORF">GCM10011487_38390</name>
</gene>
<dbReference type="SUPFAM" id="SSF52096">
    <property type="entry name" value="ClpP/crotonase"/>
    <property type="match status" value="1"/>
</dbReference>
<dbReference type="PANTHER" id="PTHR43459">
    <property type="entry name" value="ENOYL-COA HYDRATASE"/>
    <property type="match status" value="1"/>
</dbReference>
<dbReference type="Proteomes" id="UP000445000">
    <property type="component" value="Unassembled WGS sequence"/>
</dbReference>
<evidence type="ECO:0000313" key="4">
    <source>
        <dbReference type="Proteomes" id="UP000445000"/>
    </source>
</evidence>
<sequence length="255" mass="26988">MSEPVLVEHRGDVAIVTLNVPEKRNALGVALYRALSQTLTSLQDDPSVRALVLYGGKHFCSGGDISSLDSAPLAMRSAMHVGHRAVRALIGGRLPAVAAVSGSAFGAGFSLAMACDFVIGDSSTTLCAAFGKVALTPDYGLMWTLPQRIGIGRTRELLMLCRQVGAEEALSMQLIDRLVKPGETLDVALQLANELAAASPGAIATTKAMLSRSPLSLDTMLAWEADTQSLLARTQDLQEGVRAFAERRPPAFRGE</sequence>
<keyword evidence="4" id="KW-1185">Reference proteome</keyword>
<dbReference type="Pfam" id="PF00378">
    <property type="entry name" value="ECH_1"/>
    <property type="match status" value="1"/>
</dbReference>
<organism evidence="3 4">
    <name type="scientific">Steroidobacter agaridevorans</name>
    <dbReference type="NCBI Taxonomy" id="2695856"/>
    <lineage>
        <taxon>Bacteria</taxon>
        <taxon>Pseudomonadati</taxon>
        <taxon>Pseudomonadota</taxon>
        <taxon>Gammaproteobacteria</taxon>
        <taxon>Steroidobacterales</taxon>
        <taxon>Steroidobacteraceae</taxon>
        <taxon>Steroidobacter</taxon>
    </lineage>
</organism>
<evidence type="ECO:0000256" key="1">
    <source>
        <dbReference type="ARBA" id="ARBA00005254"/>
    </source>
</evidence>
<dbReference type="InterPro" id="IPR029045">
    <property type="entry name" value="ClpP/crotonase-like_dom_sf"/>
</dbReference>
<dbReference type="PANTHER" id="PTHR43459:SF1">
    <property type="entry name" value="EG:BACN32G11.4 PROTEIN"/>
    <property type="match status" value="1"/>
</dbReference>
<comment type="caution">
    <text evidence="3">The sequence shown here is derived from an EMBL/GenBank/DDBJ whole genome shotgun (WGS) entry which is preliminary data.</text>
</comment>
<dbReference type="EMBL" id="BLJN01000003">
    <property type="protein sequence ID" value="GFE81839.1"/>
    <property type="molecule type" value="Genomic_DNA"/>
</dbReference>
<evidence type="ECO:0000313" key="3">
    <source>
        <dbReference type="EMBL" id="GFE81839.1"/>
    </source>
</evidence>
<comment type="similarity">
    <text evidence="1 2">Belongs to the enoyl-CoA hydratase/isomerase family.</text>
</comment>
<dbReference type="InterPro" id="IPR001753">
    <property type="entry name" value="Enoyl-CoA_hydra/iso"/>
</dbReference>